<organism evidence="1 2">
    <name type="scientific">Chaenocephalus aceratus</name>
    <name type="common">Blackfin icefish</name>
    <name type="synonym">Chaenichthys aceratus</name>
    <dbReference type="NCBI Taxonomy" id="36190"/>
    <lineage>
        <taxon>Eukaryota</taxon>
        <taxon>Metazoa</taxon>
        <taxon>Chordata</taxon>
        <taxon>Craniata</taxon>
        <taxon>Vertebrata</taxon>
        <taxon>Euteleostomi</taxon>
        <taxon>Actinopterygii</taxon>
        <taxon>Neopterygii</taxon>
        <taxon>Teleostei</taxon>
        <taxon>Neoteleostei</taxon>
        <taxon>Acanthomorphata</taxon>
        <taxon>Eupercaria</taxon>
        <taxon>Perciformes</taxon>
        <taxon>Notothenioidei</taxon>
        <taxon>Channichthyidae</taxon>
        <taxon>Chaenocephalus</taxon>
    </lineage>
</organism>
<evidence type="ECO:0000313" key="1">
    <source>
        <dbReference type="EMBL" id="KAI4805898.1"/>
    </source>
</evidence>
<gene>
    <name evidence="1" type="ORF">KUCAC02_010493</name>
</gene>
<name>A0ACB9W009_CHAAC</name>
<reference evidence="1" key="1">
    <citation type="submission" date="2022-05" db="EMBL/GenBank/DDBJ databases">
        <title>Chromosome-level genome of Chaenocephalus aceratus.</title>
        <authorList>
            <person name="Park H."/>
        </authorList>
    </citation>
    <scope>NUCLEOTIDE SEQUENCE</scope>
    <source>
        <strain evidence="1">KU_202001</strain>
    </source>
</reference>
<proteinExistence type="predicted"/>
<keyword evidence="2" id="KW-1185">Reference proteome</keyword>
<comment type="caution">
    <text evidence="1">The sequence shown here is derived from an EMBL/GenBank/DDBJ whole genome shotgun (WGS) entry which is preliminary data.</text>
</comment>
<accession>A0ACB9W009</accession>
<dbReference type="Proteomes" id="UP001057452">
    <property type="component" value="Chromosome 21"/>
</dbReference>
<sequence length="231" mass="25401">MAIGSILHQVEKHRLKSVAIPAISSGLFNFPLPECADTIVAAVKCYYESSQSHLPLEIRLANHDDSTVSEMERACLQLLGPSSSFSKVATRSQTPNVQIGKVHLTLKKGNIEEQLTDVIVNTTSPERDLKMGEISNALLQKAGRYQQNTTPRQVLYDSVTDCLQNASKNGYKSIAFPAIGTGKLGFDKKEVAAIMADAVVDFAHSCQTEIDVMFIIYPSDDQTYKAFEDQM</sequence>
<evidence type="ECO:0000313" key="2">
    <source>
        <dbReference type="Proteomes" id="UP001057452"/>
    </source>
</evidence>
<protein>
    <submittedName>
        <fullName evidence="1">Uncharacterized protein</fullName>
    </submittedName>
</protein>
<dbReference type="EMBL" id="CM043805">
    <property type="protein sequence ID" value="KAI4805898.1"/>
    <property type="molecule type" value="Genomic_DNA"/>
</dbReference>